<keyword evidence="2" id="KW-1133">Transmembrane helix</keyword>
<feature type="transmembrane region" description="Helical" evidence="2">
    <location>
        <begin position="31"/>
        <end position="51"/>
    </location>
</feature>
<feature type="transmembrane region" description="Helical" evidence="2">
    <location>
        <begin position="152"/>
        <end position="172"/>
    </location>
</feature>
<dbReference type="InterPro" id="IPR018750">
    <property type="entry name" value="DUF2306_membrane"/>
</dbReference>
<organism evidence="3 4">
    <name type="scientific">Anthostomella pinea</name>
    <dbReference type="NCBI Taxonomy" id="933095"/>
    <lineage>
        <taxon>Eukaryota</taxon>
        <taxon>Fungi</taxon>
        <taxon>Dikarya</taxon>
        <taxon>Ascomycota</taxon>
        <taxon>Pezizomycotina</taxon>
        <taxon>Sordariomycetes</taxon>
        <taxon>Xylariomycetidae</taxon>
        <taxon>Xylariales</taxon>
        <taxon>Xylariaceae</taxon>
        <taxon>Anthostomella</taxon>
    </lineage>
</organism>
<feature type="region of interest" description="Disordered" evidence="1">
    <location>
        <begin position="323"/>
        <end position="357"/>
    </location>
</feature>
<proteinExistence type="predicted"/>
<keyword evidence="4" id="KW-1185">Reference proteome</keyword>
<dbReference type="Pfam" id="PF10067">
    <property type="entry name" value="DUF2306"/>
    <property type="match status" value="1"/>
</dbReference>
<evidence type="ECO:0000313" key="4">
    <source>
        <dbReference type="Proteomes" id="UP001295740"/>
    </source>
</evidence>
<name>A0AAI8VPW5_9PEZI</name>
<keyword evidence="2" id="KW-0472">Membrane</keyword>
<feature type="transmembrane region" description="Helical" evidence="2">
    <location>
        <begin position="88"/>
        <end position="108"/>
    </location>
</feature>
<keyword evidence="2" id="KW-0812">Transmembrane</keyword>
<evidence type="ECO:0000256" key="1">
    <source>
        <dbReference type="SAM" id="MobiDB-lite"/>
    </source>
</evidence>
<protein>
    <submittedName>
        <fullName evidence="3">Uu.00g139440.m01.CDS01</fullName>
    </submittedName>
</protein>
<evidence type="ECO:0000313" key="3">
    <source>
        <dbReference type="EMBL" id="CAJ2508918.1"/>
    </source>
</evidence>
<gene>
    <name evidence="3" type="ORF">KHLLAP_LOCUS9386</name>
</gene>
<evidence type="ECO:0000256" key="2">
    <source>
        <dbReference type="SAM" id="Phobius"/>
    </source>
</evidence>
<sequence>MVQPTRPPANELVRRLRLVYNLAGFSKGYNFALWVVLGGTLLGFTLARLPYLDFYGIFCRRDADPSATLNAAPGECFYLLQAPNNIGMILHLGSILPTALLAVFQFVPAIRHRALLVHRVNGYIVVLLSVVSVAGALMIARHSFGGGLDVQSSIGFLAIIFLGANFMAYVNIKRLQVEEHRAWMMRAWVYAGSVITTRFILFSGAAAITRIGGFFLSLPCAKVAWLLGNQENTLSVYPDCGAYFDGSDAHKNIAVLGSIHGNLAERASALDMTFGTAHWLALLVHVMAVEIYLHLTPAEHERLRGVSYQRQLEAGMRNPGRAGWTAHRLSDVGKEPKADRAYSSTKEDDMSSQLGHE</sequence>
<dbReference type="EMBL" id="CAUWAG010000012">
    <property type="protein sequence ID" value="CAJ2508918.1"/>
    <property type="molecule type" value="Genomic_DNA"/>
</dbReference>
<feature type="compositionally biased region" description="Basic and acidic residues" evidence="1">
    <location>
        <begin position="328"/>
        <end position="357"/>
    </location>
</feature>
<feature type="transmembrane region" description="Helical" evidence="2">
    <location>
        <begin position="187"/>
        <end position="208"/>
    </location>
</feature>
<dbReference type="AlphaFoldDB" id="A0AAI8VPW5"/>
<accession>A0AAI8VPW5</accession>
<dbReference type="Proteomes" id="UP001295740">
    <property type="component" value="Unassembled WGS sequence"/>
</dbReference>
<feature type="transmembrane region" description="Helical" evidence="2">
    <location>
        <begin position="120"/>
        <end position="140"/>
    </location>
</feature>
<reference evidence="3" key="1">
    <citation type="submission" date="2023-10" db="EMBL/GenBank/DDBJ databases">
        <authorList>
            <person name="Hackl T."/>
        </authorList>
    </citation>
    <scope>NUCLEOTIDE SEQUENCE</scope>
</reference>
<comment type="caution">
    <text evidence="3">The sequence shown here is derived from an EMBL/GenBank/DDBJ whole genome shotgun (WGS) entry which is preliminary data.</text>
</comment>